<keyword evidence="9" id="KW-0564">Palmitate</keyword>
<feature type="chain" id="PRO_5016252962" description="Outer-membrane lipoprotein LolB" evidence="13">
    <location>
        <begin position="22"/>
        <end position="216"/>
    </location>
</feature>
<comment type="subunit">
    <text evidence="3">Monomer.</text>
</comment>
<dbReference type="Proteomes" id="UP000245506">
    <property type="component" value="Unassembled WGS sequence"/>
</dbReference>
<comment type="similarity">
    <text evidence="2">Belongs to the LolB family.</text>
</comment>
<dbReference type="Gene3D" id="2.50.20.10">
    <property type="entry name" value="Lipoprotein localisation LolA/LolB/LppX"/>
    <property type="match status" value="1"/>
</dbReference>
<evidence type="ECO:0000256" key="2">
    <source>
        <dbReference type="ARBA" id="ARBA00009696"/>
    </source>
</evidence>
<dbReference type="SUPFAM" id="SSF89392">
    <property type="entry name" value="Prokaryotic lipoproteins and lipoprotein localization factors"/>
    <property type="match status" value="1"/>
</dbReference>
<evidence type="ECO:0000256" key="6">
    <source>
        <dbReference type="ARBA" id="ARBA00022729"/>
    </source>
</evidence>
<dbReference type="PROSITE" id="PS51257">
    <property type="entry name" value="PROKAR_LIPOPROTEIN"/>
    <property type="match status" value="1"/>
</dbReference>
<proteinExistence type="inferred from homology"/>
<dbReference type="Pfam" id="PF03550">
    <property type="entry name" value="LolB"/>
    <property type="match status" value="1"/>
</dbReference>
<dbReference type="GO" id="GO:0009279">
    <property type="term" value="C:cell outer membrane"/>
    <property type="evidence" value="ECO:0007669"/>
    <property type="project" value="UniProtKB-SubCell"/>
</dbReference>
<protein>
    <recommendedName>
        <fullName evidence="4">Outer-membrane lipoprotein LolB</fullName>
    </recommendedName>
</protein>
<keyword evidence="11" id="KW-0998">Cell outer membrane</keyword>
<dbReference type="OrthoDB" id="9797618at2"/>
<keyword evidence="15" id="KW-1185">Reference proteome</keyword>
<evidence type="ECO:0000256" key="3">
    <source>
        <dbReference type="ARBA" id="ARBA00011245"/>
    </source>
</evidence>
<gene>
    <name evidence="14" type="primary">lolB</name>
    <name evidence="14" type="ORF">DKT75_01825</name>
</gene>
<dbReference type="GO" id="GO:0015031">
    <property type="term" value="P:protein transport"/>
    <property type="evidence" value="ECO:0007669"/>
    <property type="project" value="UniProtKB-KW"/>
</dbReference>
<evidence type="ECO:0000256" key="7">
    <source>
        <dbReference type="ARBA" id="ARBA00022927"/>
    </source>
</evidence>
<evidence type="ECO:0000256" key="5">
    <source>
        <dbReference type="ARBA" id="ARBA00022448"/>
    </source>
</evidence>
<comment type="subcellular location">
    <subcellularLocation>
        <location evidence="1">Cell outer membrane</location>
        <topology evidence="1">Lipid-anchor</topology>
    </subcellularLocation>
</comment>
<evidence type="ECO:0000313" key="15">
    <source>
        <dbReference type="Proteomes" id="UP000245506"/>
    </source>
</evidence>
<comment type="caution">
    <text evidence="14">The sequence shown here is derived from an EMBL/GenBank/DDBJ whole genome shotgun (WGS) entry which is preliminary data.</text>
</comment>
<evidence type="ECO:0000256" key="4">
    <source>
        <dbReference type="ARBA" id="ARBA00016202"/>
    </source>
</evidence>
<evidence type="ECO:0000256" key="10">
    <source>
        <dbReference type="ARBA" id="ARBA00023186"/>
    </source>
</evidence>
<evidence type="ECO:0000256" key="11">
    <source>
        <dbReference type="ARBA" id="ARBA00023237"/>
    </source>
</evidence>
<dbReference type="EMBL" id="QGKL01000009">
    <property type="protein sequence ID" value="PWQ98925.1"/>
    <property type="molecule type" value="Genomic_DNA"/>
</dbReference>
<keyword evidence="10" id="KW-0143">Chaperone</keyword>
<dbReference type="RefSeq" id="WP_109821731.1">
    <property type="nucleotide sequence ID" value="NZ_QGKL01000009.1"/>
</dbReference>
<sequence>MKQFKSLALIATVGLSIAACSAQKSIAPEAIVAVSKPQTTTPTLSPWERRQLKMGAMQSWDMTGRAALKFNGDGWTFGLNWLQKNKQQYVLQIKNPITGTVLAQLEQSPGKAVLKAQGKVHQGADAERLLEDQMRVKMPVNGMPYWVRGVMAPQYALGKVKLDAAGRPTQITQEGWVIDYSQYQDGDFAALPGKVNISRQQDKVNVRILAKKWQVR</sequence>
<evidence type="ECO:0000256" key="8">
    <source>
        <dbReference type="ARBA" id="ARBA00023136"/>
    </source>
</evidence>
<keyword evidence="6 13" id="KW-0732">Signal</keyword>
<keyword evidence="8" id="KW-0472">Membrane</keyword>
<evidence type="ECO:0000256" key="13">
    <source>
        <dbReference type="SAM" id="SignalP"/>
    </source>
</evidence>
<dbReference type="CDD" id="cd16326">
    <property type="entry name" value="LolB"/>
    <property type="match status" value="1"/>
</dbReference>
<name>A0A317CK04_9GAMM</name>
<evidence type="ECO:0000256" key="1">
    <source>
        <dbReference type="ARBA" id="ARBA00004459"/>
    </source>
</evidence>
<organism evidence="14 15">
    <name type="scientific">Leucothrix arctica</name>
    <dbReference type="NCBI Taxonomy" id="1481894"/>
    <lineage>
        <taxon>Bacteria</taxon>
        <taxon>Pseudomonadati</taxon>
        <taxon>Pseudomonadota</taxon>
        <taxon>Gammaproteobacteria</taxon>
        <taxon>Thiotrichales</taxon>
        <taxon>Thiotrichaceae</taxon>
        <taxon>Leucothrix</taxon>
    </lineage>
</organism>
<evidence type="ECO:0000256" key="9">
    <source>
        <dbReference type="ARBA" id="ARBA00023139"/>
    </source>
</evidence>
<dbReference type="AlphaFoldDB" id="A0A317CK04"/>
<feature type="signal peptide" evidence="13">
    <location>
        <begin position="1"/>
        <end position="21"/>
    </location>
</feature>
<evidence type="ECO:0000313" key="14">
    <source>
        <dbReference type="EMBL" id="PWQ98925.1"/>
    </source>
</evidence>
<evidence type="ECO:0000256" key="12">
    <source>
        <dbReference type="ARBA" id="ARBA00023288"/>
    </source>
</evidence>
<keyword evidence="12 14" id="KW-0449">Lipoprotein</keyword>
<dbReference type="InterPro" id="IPR029046">
    <property type="entry name" value="LolA/LolB/LppX"/>
</dbReference>
<reference evidence="14 15" key="1">
    <citation type="submission" date="2018-05" db="EMBL/GenBank/DDBJ databases">
        <title>Leucothrix arctica sp. nov., isolated from Arctic seawater.</title>
        <authorList>
            <person name="Choi A."/>
            <person name="Baek K."/>
        </authorList>
    </citation>
    <scope>NUCLEOTIDE SEQUENCE [LARGE SCALE GENOMIC DNA]</scope>
    <source>
        <strain evidence="14 15">IMCC9719</strain>
    </source>
</reference>
<dbReference type="InterPro" id="IPR004565">
    <property type="entry name" value="OM_lipoprot_LolB"/>
</dbReference>
<accession>A0A317CK04</accession>
<keyword evidence="5" id="KW-0813">Transport</keyword>
<keyword evidence="7" id="KW-0653">Protein transport</keyword>
<dbReference type="NCBIfam" id="TIGR00548">
    <property type="entry name" value="lolB"/>
    <property type="match status" value="1"/>
</dbReference>